<comment type="caution">
    <text evidence="3">The sequence shown here is derived from an EMBL/GenBank/DDBJ whole genome shotgun (WGS) entry which is preliminary data.</text>
</comment>
<reference evidence="3 4" key="1">
    <citation type="submission" date="2021-03" db="EMBL/GenBank/DDBJ databases">
        <authorList>
            <person name="So Y."/>
        </authorList>
    </citation>
    <scope>NUCLEOTIDE SEQUENCE [LARGE SCALE GENOMIC DNA]</scope>
    <source>
        <strain evidence="3 4">SSH11</strain>
    </source>
</reference>
<evidence type="ECO:0000313" key="4">
    <source>
        <dbReference type="Proteomes" id="UP000681594"/>
    </source>
</evidence>
<organism evidence="3 4">
    <name type="scientific">Pararoseomonas baculiformis</name>
    <dbReference type="NCBI Taxonomy" id="2820812"/>
    <lineage>
        <taxon>Bacteria</taxon>
        <taxon>Pseudomonadati</taxon>
        <taxon>Pseudomonadota</taxon>
        <taxon>Alphaproteobacteria</taxon>
        <taxon>Acetobacterales</taxon>
        <taxon>Acetobacteraceae</taxon>
        <taxon>Pararoseomonas</taxon>
    </lineage>
</organism>
<feature type="chain" id="PRO_5046778128" evidence="2">
    <location>
        <begin position="27"/>
        <end position="82"/>
    </location>
</feature>
<keyword evidence="2" id="KW-0732">Signal</keyword>
<evidence type="ECO:0000256" key="1">
    <source>
        <dbReference type="SAM" id="MobiDB-lite"/>
    </source>
</evidence>
<feature type="compositionally biased region" description="Basic and acidic residues" evidence="1">
    <location>
        <begin position="64"/>
        <end position="82"/>
    </location>
</feature>
<dbReference type="Proteomes" id="UP000681594">
    <property type="component" value="Unassembled WGS sequence"/>
</dbReference>
<accession>A0ABS4AEF6</accession>
<evidence type="ECO:0000313" key="3">
    <source>
        <dbReference type="EMBL" id="MBP0445385.1"/>
    </source>
</evidence>
<dbReference type="EMBL" id="JAGIZB010000009">
    <property type="protein sequence ID" value="MBP0445385.1"/>
    <property type="molecule type" value="Genomic_DNA"/>
</dbReference>
<dbReference type="RefSeq" id="WP_209379628.1">
    <property type="nucleotide sequence ID" value="NZ_JAGIZB010000009.1"/>
</dbReference>
<feature type="signal peptide" evidence="2">
    <location>
        <begin position="1"/>
        <end position="26"/>
    </location>
</feature>
<protein>
    <submittedName>
        <fullName evidence="3">Uncharacterized protein</fullName>
    </submittedName>
</protein>
<sequence length="82" mass="8843">MTKHLLLACLLAATSALPMTATHVFAQTQPGTAFGAESNQKAREAGRTGLNSGRNPVLGQATGERARQDDRCHDQLEDLLRR</sequence>
<evidence type="ECO:0000256" key="2">
    <source>
        <dbReference type="SAM" id="SignalP"/>
    </source>
</evidence>
<name>A0ABS4AEF6_9PROT</name>
<gene>
    <name evidence="3" type="ORF">J8J14_11400</name>
</gene>
<feature type="region of interest" description="Disordered" evidence="1">
    <location>
        <begin position="33"/>
        <end position="82"/>
    </location>
</feature>
<keyword evidence="4" id="KW-1185">Reference proteome</keyword>
<proteinExistence type="predicted"/>